<evidence type="ECO:0000313" key="2">
    <source>
        <dbReference type="Proteomes" id="UP000054166"/>
    </source>
</evidence>
<reference evidence="2" key="2">
    <citation type="submission" date="2015-01" db="EMBL/GenBank/DDBJ databases">
        <title>Evolutionary Origins and Diversification of the Mycorrhizal Mutualists.</title>
        <authorList>
            <consortium name="DOE Joint Genome Institute"/>
            <consortium name="Mycorrhizal Genomics Consortium"/>
            <person name="Kohler A."/>
            <person name="Kuo A."/>
            <person name="Nagy L.G."/>
            <person name="Floudas D."/>
            <person name="Copeland A."/>
            <person name="Barry K.W."/>
            <person name="Cichocki N."/>
            <person name="Veneault-Fourrey C."/>
            <person name="LaButti K."/>
            <person name="Lindquist E.A."/>
            <person name="Lipzen A."/>
            <person name="Lundell T."/>
            <person name="Morin E."/>
            <person name="Murat C."/>
            <person name="Riley R."/>
            <person name="Ohm R."/>
            <person name="Sun H."/>
            <person name="Tunlid A."/>
            <person name="Henrissat B."/>
            <person name="Grigoriev I.V."/>
            <person name="Hibbett D.S."/>
            <person name="Martin F."/>
        </authorList>
    </citation>
    <scope>NUCLEOTIDE SEQUENCE [LARGE SCALE GENOMIC DNA]</scope>
    <source>
        <strain evidence="2">F 1598</strain>
    </source>
</reference>
<organism evidence="1 2">
    <name type="scientific">Piloderma croceum (strain F 1598)</name>
    <dbReference type="NCBI Taxonomy" id="765440"/>
    <lineage>
        <taxon>Eukaryota</taxon>
        <taxon>Fungi</taxon>
        <taxon>Dikarya</taxon>
        <taxon>Basidiomycota</taxon>
        <taxon>Agaricomycotina</taxon>
        <taxon>Agaricomycetes</taxon>
        <taxon>Agaricomycetidae</taxon>
        <taxon>Atheliales</taxon>
        <taxon>Atheliaceae</taxon>
        <taxon>Piloderma</taxon>
    </lineage>
</organism>
<dbReference type="HOGENOM" id="CLU_056417_0_0_1"/>
<name>A0A0C3F0E2_PILCF</name>
<dbReference type="AlphaFoldDB" id="A0A0C3F0E2"/>
<gene>
    <name evidence="1" type="ORF">PILCRDRAFT_15112</name>
</gene>
<sequence length="201" mass="22082">MSNATDTNLLTSFESADFNTEDTARKALVPMRPSTPLPDKSAVIDLTLKHTALIDAFEPTPPDDNPSFNIIALHSSANMMKLWNCLLQSSLCGENGGRQANDYAVVQATSPYYMHFPTRPCVWFITVPGHLRRVLPSDETKLRSGVTLRLEDSAISTYLPVEEYPIKFICLGEPICQGTHQLLFLDHTPTAGLSSGALVMS</sequence>
<dbReference type="InParanoid" id="A0A0C3F0E2"/>
<reference evidence="1 2" key="1">
    <citation type="submission" date="2014-04" db="EMBL/GenBank/DDBJ databases">
        <authorList>
            <consortium name="DOE Joint Genome Institute"/>
            <person name="Kuo A."/>
            <person name="Tarkka M."/>
            <person name="Buscot F."/>
            <person name="Kohler A."/>
            <person name="Nagy L.G."/>
            <person name="Floudas D."/>
            <person name="Copeland A."/>
            <person name="Barry K.W."/>
            <person name="Cichocki N."/>
            <person name="Veneault-Fourrey C."/>
            <person name="LaButti K."/>
            <person name="Lindquist E.A."/>
            <person name="Lipzen A."/>
            <person name="Lundell T."/>
            <person name="Morin E."/>
            <person name="Murat C."/>
            <person name="Sun H."/>
            <person name="Tunlid A."/>
            <person name="Henrissat B."/>
            <person name="Grigoriev I.V."/>
            <person name="Hibbett D.S."/>
            <person name="Martin F."/>
            <person name="Nordberg H.P."/>
            <person name="Cantor M.N."/>
            <person name="Hua S.X."/>
        </authorList>
    </citation>
    <scope>NUCLEOTIDE SEQUENCE [LARGE SCALE GENOMIC DNA]</scope>
    <source>
        <strain evidence="1 2">F 1598</strain>
    </source>
</reference>
<keyword evidence="2" id="KW-1185">Reference proteome</keyword>
<dbReference type="Proteomes" id="UP000054166">
    <property type="component" value="Unassembled WGS sequence"/>
</dbReference>
<protein>
    <submittedName>
        <fullName evidence="1">Uncharacterized protein</fullName>
    </submittedName>
</protein>
<proteinExistence type="predicted"/>
<accession>A0A0C3F0E2</accession>
<evidence type="ECO:0000313" key="1">
    <source>
        <dbReference type="EMBL" id="KIM73604.1"/>
    </source>
</evidence>
<dbReference type="EMBL" id="KN833078">
    <property type="protein sequence ID" value="KIM73604.1"/>
    <property type="molecule type" value="Genomic_DNA"/>
</dbReference>